<dbReference type="AlphaFoldDB" id="A0A4Q7L755"/>
<dbReference type="Pfam" id="PF19054">
    <property type="entry name" value="DUF5753"/>
    <property type="match status" value="1"/>
</dbReference>
<dbReference type="OrthoDB" id="4285266at2"/>
<accession>A0A4Q7L755</accession>
<name>A0A4Q7L755_9PSEU</name>
<dbReference type="InterPro" id="IPR001387">
    <property type="entry name" value="Cro/C1-type_HTH"/>
</dbReference>
<reference evidence="2 3" key="1">
    <citation type="submission" date="2019-02" db="EMBL/GenBank/DDBJ databases">
        <title>Genomic Encyclopedia of Type Strains, Phase IV (KMG-IV): sequencing the most valuable type-strain genomes for metagenomic binning, comparative biology and taxonomic classification.</title>
        <authorList>
            <person name="Goeker M."/>
        </authorList>
    </citation>
    <scope>NUCLEOTIDE SEQUENCE [LARGE SCALE GENOMIC DNA]</scope>
    <source>
        <strain evidence="2 3">DSM 101727</strain>
    </source>
</reference>
<gene>
    <name evidence="2" type="ORF">EV193_1011094</name>
</gene>
<dbReference type="Pfam" id="PF13560">
    <property type="entry name" value="HTH_31"/>
    <property type="match status" value="1"/>
</dbReference>
<dbReference type="Gene3D" id="1.10.260.40">
    <property type="entry name" value="lambda repressor-like DNA-binding domains"/>
    <property type="match status" value="1"/>
</dbReference>
<evidence type="ECO:0000313" key="2">
    <source>
        <dbReference type="EMBL" id="RZS45207.1"/>
    </source>
</evidence>
<dbReference type="GO" id="GO:0003677">
    <property type="term" value="F:DNA binding"/>
    <property type="evidence" value="ECO:0007669"/>
    <property type="project" value="InterPro"/>
</dbReference>
<evidence type="ECO:0000313" key="3">
    <source>
        <dbReference type="Proteomes" id="UP000294257"/>
    </source>
</evidence>
<dbReference type="SUPFAM" id="SSF47413">
    <property type="entry name" value="lambda repressor-like DNA-binding domains"/>
    <property type="match status" value="1"/>
</dbReference>
<keyword evidence="3" id="KW-1185">Reference proteome</keyword>
<sequence>MTTRNDPSALRWLIGIELKRYRELADITLAEAGKRLSRTDAKISTMESGKYGQNPTEVARLLEFYGADPADIDRMVSLASKGDQRTWWAPWDDLVPDWLKTFVGLEGLAAEVFSYEPIAINALLQTEAYTAALVGSSPRVRADNTDRVVELRAERQRRLTDSENSLTLRAVIEESTLDRPVGGPKTMRTQLEHLLELNKLPNVDLRVIKTSVGVHAGHTGKFTLLGFTEFRDIGYVEMQEGAMYVQDDLQVRAYNRSAENLLGAALGQRDTASLISSRIKGLKT</sequence>
<organism evidence="2 3">
    <name type="scientific">Herbihabitans rhizosphaerae</name>
    <dbReference type="NCBI Taxonomy" id="1872711"/>
    <lineage>
        <taxon>Bacteria</taxon>
        <taxon>Bacillati</taxon>
        <taxon>Actinomycetota</taxon>
        <taxon>Actinomycetes</taxon>
        <taxon>Pseudonocardiales</taxon>
        <taxon>Pseudonocardiaceae</taxon>
        <taxon>Herbihabitans</taxon>
    </lineage>
</organism>
<evidence type="ECO:0000259" key="1">
    <source>
        <dbReference type="PROSITE" id="PS50943"/>
    </source>
</evidence>
<dbReference type="Proteomes" id="UP000294257">
    <property type="component" value="Unassembled WGS sequence"/>
</dbReference>
<feature type="domain" description="HTH cro/C1-type" evidence="1">
    <location>
        <begin position="18"/>
        <end position="72"/>
    </location>
</feature>
<dbReference type="RefSeq" id="WP_130342776.1">
    <property type="nucleotide sequence ID" value="NZ_SGWQ01000001.1"/>
</dbReference>
<protein>
    <submittedName>
        <fullName evidence="2">Helix-turn-helix protein</fullName>
    </submittedName>
</protein>
<dbReference type="CDD" id="cd00093">
    <property type="entry name" value="HTH_XRE"/>
    <property type="match status" value="1"/>
</dbReference>
<dbReference type="PROSITE" id="PS50943">
    <property type="entry name" value="HTH_CROC1"/>
    <property type="match status" value="1"/>
</dbReference>
<comment type="caution">
    <text evidence="2">The sequence shown here is derived from an EMBL/GenBank/DDBJ whole genome shotgun (WGS) entry which is preliminary data.</text>
</comment>
<proteinExistence type="predicted"/>
<dbReference type="SMART" id="SM00530">
    <property type="entry name" value="HTH_XRE"/>
    <property type="match status" value="1"/>
</dbReference>
<dbReference type="InterPro" id="IPR043917">
    <property type="entry name" value="DUF5753"/>
</dbReference>
<dbReference type="InterPro" id="IPR010982">
    <property type="entry name" value="Lambda_DNA-bd_dom_sf"/>
</dbReference>
<dbReference type="EMBL" id="SGWQ01000001">
    <property type="protein sequence ID" value="RZS45207.1"/>
    <property type="molecule type" value="Genomic_DNA"/>
</dbReference>